<protein>
    <submittedName>
        <fullName evidence="10">OPT family small oligopeptide transporter</fullName>
    </submittedName>
</protein>
<evidence type="ECO:0000313" key="11">
    <source>
        <dbReference type="Proteomes" id="UP000092666"/>
    </source>
</evidence>
<evidence type="ECO:0000256" key="6">
    <source>
        <dbReference type="ARBA" id="ARBA00022927"/>
    </source>
</evidence>
<dbReference type="NCBIfam" id="TIGR00728">
    <property type="entry name" value="OPT_sfam"/>
    <property type="match status" value="1"/>
</dbReference>
<keyword evidence="6" id="KW-0653">Protein transport</keyword>
<keyword evidence="4 9" id="KW-0812">Transmembrane</keyword>
<feature type="transmembrane region" description="Helical" evidence="9">
    <location>
        <begin position="728"/>
        <end position="748"/>
    </location>
</feature>
<proteinExistence type="inferred from homology"/>
<organism evidence="10 11">
    <name type="scientific">Kwoniella heveanensis BCC8398</name>
    <dbReference type="NCBI Taxonomy" id="1296120"/>
    <lineage>
        <taxon>Eukaryota</taxon>
        <taxon>Fungi</taxon>
        <taxon>Dikarya</taxon>
        <taxon>Basidiomycota</taxon>
        <taxon>Agaricomycotina</taxon>
        <taxon>Tremellomycetes</taxon>
        <taxon>Tremellales</taxon>
        <taxon>Cryptococcaceae</taxon>
        <taxon>Kwoniella</taxon>
    </lineage>
</organism>
<dbReference type="InterPro" id="IPR004813">
    <property type="entry name" value="OPT"/>
</dbReference>
<dbReference type="InterPro" id="IPR004648">
    <property type="entry name" value="Oligpept_transpt"/>
</dbReference>
<keyword evidence="3" id="KW-0813">Transport</keyword>
<evidence type="ECO:0000256" key="9">
    <source>
        <dbReference type="SAM" id="Phobius"/>
    </source>
</evidence>
<dbReference type="Proteomes" id="UP000092666">
    <property type="component" value="Unassembled WGS sequence"/>
</dbReference>
<dbReference type="GO" id="GO:0015031">
    <property type="term" value="P:protein transport"/>
    <property type="evidence" value="ECO:0007669"/>
    <property type="project" value="UniProtKB-KW"/>
</dbReference>
<sequence>MDSKDIYTEKDVPSSAEALAYTPGEKNSLEAEINVQVADKELFDGETEAKGDLQVTGDDLLAAEAHLQSMSLERTVLIMKQIQEMHQYDQNFPRTVLERIEEFLTNPDVLTNPSAHRELIHEMKLEALLVTENSPYAEVRAVVENTDDVDMPSFTFRTWFIGIIYVFIGAFINQLFVIRQPPITVTSEVAQLLAYPAGKLCEKLLPAWGFTLFGRRHSLNPGKFNKKEHMLITIMATVGYNTPYTTNIILSQYLPQYFNQAYAASFAYQILIGLGTNFCGYGLAGLARRFLIYPSYCVWPASLVTIALNRAFHSESDPAVPGPFKRMYTWSRMKFFLVAFLAMFVWFWLPGYLFTALSTFNWISWISPNNVTLNNIVGSNNGLGVNPWPTFDFNVLTAYDWNPLVVPAFATLNQFLGMIISLFMIIGFYWTNTYNTGYLPINSNHVFDNAGKAFNVQKVIDHRGIFDAAKYQTYSQPWMAAGNLVVYFWFFAQYAATTSYAMLFHRREITHGFKGLWKSLRRRGKEDTTEDDLSEDVHRRLMRSYPEVPEWWYLVVLLAAMGFGMAGIGAWQTYTNPAVVLFGIAMALVFIIPVGLVTAITGLQVTMNVLAELIGGAWTPGNALAMNYFKAFGYITTAQAIYFSNDLKIAHYVKIPPRHTFTAQIVATFVSTFICTGVFNFQMNRIDGVCTADAPFGFTCPGINTFFTAAVFWGTLGPKKLFGPGGQYVALLAGFPIGFALPFVLWFLRKKFPRTNWIRQLHPVMLCYGGINWQVYLSN</sequence>
<keyword evidence="11" id="KW-1185">Reference proteome</keyword>
<reference evidence="11" key="2">
    <citation type="submission" date="2013-12" db="EMBL/GenBank/DDBJ databases">
        <title>Evolution of pathogenesis and genome organization in the Tremellales.</title>
        <authorList>
            <person name="Cuomo C."/>
            <person name="Litvintseva A."/>
            <person name="Heitman J."/>
            <person name="Chen Y."/>
            <person name="Sun S."/>
            <person name="Springer D."/>
            <person name="Dromer F."/>
            <person name="Young S."/>
            <person name="Zeng Q."/>
            <person name="Chapman S."/>
            <person name="Gujja S."/>
            <person name="Saif S."/>
            <person name="Birren B."/>
        </authorList>
    </citation>
    <scope>NUCLEOTIDE SEQUENCE [LARGE SCALE GENOMIC DNA]</scope>
    <source>
        <strain evidence="11">BCC8398</strain>
    </source>
</reference>
<evidence type="ECO:0000256" key="3">
    <source>
        <dbReference type="ARBA" id="ARBA00022448"/>
    </source>
</evidence>
<accession>A0A1B9GXZ9</accession>
<dbReference type="EMBL" id="KI669497">
    <property type="protein sequence ID" value="OCF35911.1"/>
    <property type="molecule type" value="Genomic_DNA"/>
</dbReference>
<evidence type="ECO:0000256" key="5">
    <source>
        <dbReference type="ARBA" id="ARBA00022856"/>
    </source>
</evidence>
<evidence type="ECO:0000256" key="7">
    <source>
        <dbReference type="ARBA" id="ARBA00022989"/>
    </source>
</evidence>
<evidence type="ECO:0000256" key="2">
    <source>
        <dbReference type="ARBA" id="ARBA00008807"/>
    </source>
</evidence>
<feature type="transmembrane region" description="Helical" evidence="9">
    <location>
        <begin position="231"/>
        <end position="254"/>
    </location>
</feature>
<comment type="similarity">
    <text evidence="2">Belongs to the oligopeptide OPT transporter family.</text>
</comment>
<keyword evidence="5" id="KW-0571">Peptide transport</keyword>
<dbReference type="NCBIfam" id="TIGR00727">
    <property type="entry name" value="ISP4_OPT"/>
    <property type="match status" value="1"/>
</dbReference>
<evidence type="ECO:0000256" key="4">
    <source>
        <dbReference type="ARBA" id="ARBA00022692"/>
    </source>
</evidence>
<keyword evidence="8 9" id="KW-0472">Membrane</keyword>
<feature type="transmembrane region" description="Helical" evidence="9">
    <location>
        <begin position="551"/>
        <end position="571"/>
    </location>
</feature>
<feature type="transmembrane region" description="Helical" evidence="9">
    <location>
        <begin position="335"/>
        <end position="354"/>
    </location>
</feature>
<keyword evidence="7 9" id="KW-1133">Transmembrane helix</keyword>
<feature type="transmembrane region" description="Helical" evidence="9">
    <location>
        <begin position="159"/>
        <end position="178"/>
    </location>
</feature>
<feature type="transmembrane region" description="Helical" evidence="9">
    <location>
        <begin position="578"/>
        <end position="600"/>
    </location>
</feature>
<reference evidence="10 11" key="1">
    <citation type="submission" date="2013-07" db="EMBL/GenBank/DDBJ databases">
        <title>The Genome Sequence of Cryptococcus heveanensis BCC8398.</title>
        <authorList>
            <consortium name="The Broad Institute Genome Sequencing Platform"/>
            <person name="Cuomo C."/>
            <person name="Litvintseva A."/>
            <person name="Chen Y."/>
            <person name="Heitman J."/>
            <person name="Sun S."/>
            <person name="Springer D."/>
            <person name="Dromer F."/>
            <person name="Young S.K."/>
            <person name="Zeng Q."/>
            <person name="Gargeya S."/>
            <person name="Fitzgerald M."/>
            <person name="Abouelleil A."/>
            <person name="Alvarado L."/>
            <person name="Berlin A.M."/>
            <person name="Chapman S.B."/>
            <person name="Dewar J."/>
            <person name="Goldberg J."/>
            <person name="Griggs A."/>
            <person name="Gujja S."/>
            <person name="Hansen M."/>
            <person name="Howarth C."/>
            <person name="Imamovic A."/>
            <person name="Larimer J."/>
            <person name="McCowan C."/>
            <person name="Murphy C."/>
            <person name="Pearson M."/>
            <person name="Priest M."/>
            <person name="Roberts A."/>
            <person name="Saif S."/>
            <person name="Shea T."/>
            <person name="Sykes S."/>
            <person name="Wortman J."/>
            <person name="Nusbaum C."/>
            <person name="Birren B."/>
        </authorList>
    </citation>
    <scope>NUCLEOTIDE SEQUENCE [LARGE SCALE GENOMIC DNA]</scope>
    <source>
        <strain evidence="10 11">BCC8398</strain>
    </source>
</reference>
<dbReference type="Pfam" id="PF03169">
    <property type="entry name" value="OPT"/>
    <property type="match status" value="1"/>
</dbReference>
<name>A0A1B9GXZ9_9TREE</name>
<comment type="subcellular location">
    <subcellularLocation>
        <location evidence="1">Membrane</location>
        <topology evidence="1">Multi-pass membrane protein</topology>
    </subcellularLocation>
</comment>
<feature type="transmembrane region" description="Helical" evidence="9">
    <location>
        <begin position="661"/>
        <end position="682"/>
    </location>
</feature>
<feature type="transmembrane region" description="Helical" evidence="9">
    <location>
        <begin position="266"/>
        <end position="286"/>
    </location>
</feature>
<evidence type="ECO:0000313" key="10">
    <source>
        <dbReference type="EMBL" id="OCF35911.1"/>
    </source>
</evidence>
<gene>
    <name evidence="10" type="ORF">I316_02406</name>
</gene>
<dbReference type="AlphaFoldDB" id="A0A1B9GXZ9"/>
<dbReference type="GO" id="GO:0016020">
    <property type="term" value="C:membrane"/>
    <property type="evidence" value="ECO:0007669"/>
    <property type="project" value="UniProtKB-SubCell"/>
</dbReference>
<evidence type="ECO:0000256" key="8">
    <source>
        <dbReference type="ARBA" id="ARBA00023136"/>
    </source>
</evidence>
<feature type="transmembrane region" description="Helical" evidence="9">
    <location>
        <begin position="478"/>
        <end position="496"/>
    </location>
</feature>
<dbReference type="GO" id="GO:0035673">
    <property type="term" value="F:oligopeptide transmembrane transporter activity"/>
    <property type="evidence" value="ECO:0007669"/>
    <property type="project" value="InterPro"/>
</dbReference>
<feature type="transmembrane region" description="Helical" evidence="9">
    <location>
        <begin position="404"/>
        <end position="430"/>
    </location>
</feature>
<feature type="transmembrane region" description="Helical" evidence="9">
    <location>
        <begin position="694"/>
        <end position="716"/>
    </location>
</feature>
<dbReference type="OrthoDB" id="9986677at2759"/>
<dbReference type="PANTHER" id="PTHR22601">
    <property type="entry name" value="ISP4 LIKE PROTEIN"/>
    <property type="match status" value="1"/>
</dbReference>
<evidence type="ECO:0000256" key="1">
    <source>
        <dbReference type="ARBA" id="ARBA00004141"/>
    </source>
</evidence>